<sequence>MERGADSSPDSGRGERPGRGLEGREEEKGKAEAREIRRREKSRARTKREVRGWSRALFGSRHTVSQAGLAELGERDRSGAGRALGRREAAGRGPDLLRAPRCGRAGSASSSSQSRTGRWVAPRGR</sequence>
<feature type="region of interest" description="Disordered" evidence="1">
    <location>
        <begin position="1"/>
        <end position="52"/>
    </location>
</feature>
<feature type="compositionally biased region" description="Basic and acidic residues" evidence="1">
    <location>
        <begin position="72"/>
        <end position="90"/>
    </location>
</feature>
<evidence type="ECO:0000313" key="3">
    <source>
        <dbReference type="Proteomes" id="UP001176941"/>
    </source>
</evidence>
<dbReference type="Proteomes" id="UP001176941">
    <property type="component" value="Chromosome 3"/>
</dbReference>
<dbReference type="EMBL" id="OX459939">
    <property type="protein sequence ID" value="CAI9170690.1"/>
    <property type="molecule type" value="Genomic_DNA"/>
</dbReference>
<keyword evidence="3" id="KW-1185">Reference proteome</keyword>
<feature type="compositionally biased region" description="Basic and acidic residues" evidence="1">
    <location>
        <begin position="12"/>
        <end position="38"/>
    </location>
</feature>
<evidence type="ECO:0000256" key="1">
    <source>
        <dbReference type="SAM" id="MobiDB-lite"/>
    </source>
</evidence>
<gene>
    <name evidence="2" type="ORF">MRATA1EN1_LOCUS19652</name>
</gene>
<evidence type="ECO:0000313" key="2">
    <source>
        <dbReference type="EMBL" id="CAI9170690.1"/>
    </source>
</evidence>
<name>A0ABN8ZB68_RANTA</name>
<feature type="region of interest" description="Disordered" evidence="1">
    <location>
        <begin position="68"/>
        <end position="125"/>
    </location>
</feature>
<organism evidence="2 3">
    <name type="scientific">Rangifer tarandus platyrhynchus</name>
    <name type="common">Svalbard reindeer</name>
    <dbReference type="NCBI Taxonomy" id="3082113"/>
    <lineage>
        <taxon>Eukaryota</taxon>
        <taxon>Metazoa</taxon>
        <taxon>Chordata</taxon>
        <taxon>Craniata</taxon>
        <taxon>Vertebrata</taxon>
        <taxon>Euteleostomi</taxon>
        <taxon>Mammalia</taxon>
        <taxon>Eutheria</taxon>
        <taxon>Laurasiatheria</taxon>
        <taxon>Artiodactyla</taxon>
        <taxon>Ruminantia</taxon>
        <taxon>Pecora</taxon>
        <taxon>Cervidae</taxon>
        <taxon>Odocoileinae</taxon>
        <taxon>Rangifer</taxon>
    </lineage>
</organism>
<reference evidence="2" key="1">
    <citation type="submission" date="2023-04" db="EMBL/GenBank/DDBJ databases">
        <authorList>
            <consortium name="ELIXIR-Norway"/>
        </authorList>
    </citation>
    <scope>NUCLEOTIDE SEQUENCE [LARGE SCALE GENOMIC DNA]</scope>
</reference>
<protein>
    <submittedName>
        <fullName evidence="2">Uncharacterized protein</fullName>
    </submittedName>
</protein>
<proteinExistence type="predicted"/>
<accession>A0ABN8ZB68</accession>
<feature type="compositionally biased region" description="Low complexity" evidence="1">
    <location>
        <begin position="99"/>
        <end position="118"/>
    </location>
</feature>